<keyword evidence="5" id="KW-1185">Reference proteome</keyword>
<dbReference type="Proteomes" id="UP000219636">
    <property type="component" value="Unassembled WGS sequence"/>
</dbReference>
<dbReference type="InterPro" id="IPR012902">
    <property type="entry name" value="N_methyl_site"/>
</dbReference>
<dbReference type="Pfam" id="PF07963">
    <property type="entry name" value="N_methyl"/>
    <property type="match status" value="1"/>
</dbReference>
<dbReference type="InterPro" id="IPR045584">
    <property type="entry name" value="Pilin-like"/>
</dbReference>
<comment type="subcellular location">
    <subcellularLocation>
        <location evidence="1">Cell surface</location>
    </subcellularLocation>
</comment>
<dbReference type="PROSITE" id="PS00409">
    <property type="entry name" value="PROKAR_NTER_METHYL"/>
    <property type="match status" value="1"/>
</dbReference>
<gene>
    <name evidence="4" type="ORF">SAMN05880501_107146</name>
</gene>
<accession>A0A285T272</accession>
<evidence type="ECO:0000313" key="5">
    <source>
        <dbReference type="Proteomes" id="UP000219636"/>
    </source>
</evidence>
<evidence type="ECO:0000256" key="3">
    <source>
        <dbReference type="SAM" id="Phobius"/>
    </source>
</evidence>
<keyword evidence="3" id="KW-0472">Membrane</keyword>
<sequence length="167" mass="18594">MKAIKSHKNQRGITLIELLAVIVILGIIAAIAVPAIGNMIENSKKDAHIGNARAMVEATRLLSISESNIMPSEGRRTFVPLGYLINVGYLDEIDSPGYERYAQTKEHIPAFDDHANNKWADGQDSFVVIDNNNGTIEYYVKLITYNNKVILPLTKVNDITREDITIQ</sequence>
<dbReference type="SUPFAM" id="SSF54523">
    <property type="entry name" value="Pili subunits"/>
    <property type="match status" value="1"/>
</dbReference>
<reference evidence="5" key="1">
    <citation type="submission" date="2017-08" db="EMBL/GenBank/DDBJ databases">
        <authorList>
            <person name="Varghese N."/>
            <person name="Submissions S."/>
        </authorList>
    </citation>
    <scope>NUCLEOTIDE SEQUENCE [LARGE SCALE GENOMIC DNA]</scope>
    <source>
        <strain evidence="5">JC22</strain>
    </source>
</reference>
<name>A0A285T272_9BACL</name>
<dbReference type="Gene3D" id="3.30.700.10">
    <property type="entry name" value="Glycoprotein, Type 4 Pilin"/>
    <property type="match status" value="1"/>
</dbReference>
<evidence type="ECO:0000256" key="2">
    <source>
        <dbReference type="ARBA" id="ARBA00023287"/>
    </source>
</evidence>
<feature type="transmembrane region" description="Helical" evidence="3">
    <location>
        <begin position="12"/>
        <end position="36"/>
    </location>
</feature>
<keyword evidence="3" id="KW-1133">Transmembrane helix</keyword>
<keyword evidence="3" id="KW-0812">Transmembrane</keyword>
<dbReference type="AlphaFoldDB" id="A0A285T272"/>
<dbReference type="OrthoDB" id="2454081at2"/>
<evidence type="ECO:0000256" key="1">
    <source>
        <dbReference type="ARBA" id="ARBA00004241"/>
    </source>
</evidence>
<dbReference type="NCBIfam" id="TIGR02532">
    <property type="entry name" value="IV_pilin_GFxxxE"/>
    <property type="match status" value="1"/>
</dbReference>
<dbReference type="GO" id="GO:0009986">
    <property type="term" value="C:cell surface"/>
    <property type="evidence" value="ECO:0007669"/>
    <property type="project" value="UniProtKB-SubCell"/>
</dbReference>
<evidence type="ECO:0000313" key="4">
    <source>
        <dbReference type="EMBL" id="SOC13285.1"/>
    </source>
</evidence>
<organism evidence="4 5">
    <name type="scientific">Ureibacillus xyleni</name>
    <dbReference type="NCBI Taxonomy" id="614648"/>
    <lineage>
        <taxon>Bacteria</taxon>
        <taxon>Bacillati</taxon>
        <taxon>Bacillota</taxon>
        <taxon>Bacilli</taxon>
        <taxon>Bacillales</taxon>
        <taxon>Caryophanaceae</taxon>
        <taxon>Ureibacillus</taxon>
    </lineage>
</organism>
<dbReference type="RefSeq" id="WP_097073874.1">
    <property type="nucleotide sequence ID" value="NZ_OBMQ01000007.1"/>
</dbReference>
<protein>
    <submittedName>
        <fullName evidence="4">Type IV pilus assembly protein PilA</fullName>
    </submittedName>
</protein>
<proteinExistence type="predicted"/>
<dbReference type="EMBL" id="OBMQ01000007">
    <property type="protein sequence ID" value="SOC13285.1"/>
    <property type="molecule type" value="Genomic_DNA"/>
</dbReference>
<dbReference type="PANTHER" id="PTHR30093">
    <property type="entry name" value="GENERAL SECRETION PATHWAY PROTEIN G"/>
    <property type="match status" value="1"/>
</dbReference>
<keyword evidence="2" id="KW-0178">Competence</keyword>
<dbReference type="GO" id="GO:0030420">
    <property type="term" value="P:establishment of competence for transformation"/>
    <property type="evidence" value="ECO:0007669"/>
    <property type="project" value="UniProtKB-KW"/>
</dbReference>